<comment type="similarity">
    <text evidence="1">Belongs to the isochorismatase family.</text>
</comment>
<organism evidence="3">
    <name type="scientific">Eucampia antarctica</name>
    <dbReference type="NCBI Taxonomy" id="49252"/>
    <lineage>
        <taxon>Eukaryota</taxon>
        <taxon>Sar</taxon>
        <taxon>Stramenopiles</taxon>
        <taxon>Ochrophyta</taxon>
        <taxon>Bacillariophyta</taxon>
        <taxon>Mediophyceae</taxon>
        <taxon>Biddulphiophycidae</taxon>
        <taxon>Hemiaulales</taxon>
        <taxon>Hemiaulaceae</taxon>
        <taxon>Eucampia</taxon>
    </lineage>
</organism>
<dbReference type="AlphaFoldDB" id="A0A7S2W4U2"/>
<protein>
    <recommendedName>
        <fullName evidence="4">Isochorismatase-like domain-containing protein</fullName>
    </recommendedName>
</protein>
<name>A0A7S2W4U2_9STRA</name>
<dbReference type="InterPro" id="IPR052347">
    <property type="entry name" value="Isochorismatase_Nicotinamidase"/>
</dbReference>
<keyword evidence="2" id="KW-0378">Hydrolase</keyword>
<dbReference type="InterPro" id="IPR036380">
    <property type="entry name" value="Isochorismatase-like_sf"/>
</dbReference>
<proteinExistence type="inferred from homology"/>
<evidence type="ECO:0008006" key="4">
    <source>
        <dbReference type="Google" id="ProtNLM"/>
    </source>
</evidence>
<dbReference type="SUPFAM" id="SSF52499">
    <property type="entry name" value="Isochorismatase-like hydrolases"/>
    <property type="match status" value="1"/>
</dbReference>
<sequence>MGFSLSEDKGATGTTLLLIDVQNDFHPGGSLAIEAANADADRITQLIRSSRSKINHIVATLDSHHRLDIAHSGFWVSGDGDEIQHPDPFTIISSEDVASGKWRPHRHVKIINSNAADENNSVHLDPTIFDNYQQVVNTKGEIDPSKYALQYTKQLEKNGCFQLCIWPEHCLIGGPGHNIVKSVWDAMQEWSLYSGGQIHYVYKGQHPLTEMFSALRAEVPVSKSTSFDQTLFDKLKQSDRILVAGQALSHCVNYTMRDMVDSSTPEERSKICLLRDCSSSVPGFEAASDEFLQYLEKNGVATCKAEDVFEMI</sequence>
<reference evidence="3" key="1">
    <citation type="submission" date="2021-01" db="EMBL/GenBank/DDBJ databases">
        <authorList>
            <person name="Corre E."/>
            <person name="Pelletier E."/>
            <person name="Niang G."/>
            <person name="Scheremetjew M."/>
            <person name="Finn R."/>
            <person name="Kale V."/>
            <person name="Holt S."/>
            <person name="Cochrane G."/>
            <person name="Meng A."/>
            <person name="Brown T."/>
            <person name="Cohen L."/>
        </authorList>
    </citation>
    <scope>NUCLEOTIDE SEQUENCE</scope>
    <source>
        <strain evidence="3">CCMP1452</strain>
    </source>
</reference>
<dbReference type="PANTHER" id="PTHR11080:SF2">
    <property type="entry name" value="LD05707P"/>
    <property type="match status" value="1"/>
</dbReference>
<evidence type="ECO:0000256" key="2">
    <source>
        <dbReference type="ARBA" id="ARBA00022801"/>
    </source>
</evidence>
<dbReference type="PANTHER" id="PTHR11080">
    <property type="entry name" value="PYRAZINAMIDASE/NICOTINAMIDASE"/>
    <property type="match status" value="1"/>
</dbReference>
<evidence type="ECO:0000313" key="3">
    <source>
        <dbReference type="EMBL" id="CAD9667561.1"/>
    </source>
</evidence>
<dbReference type="EMBL" id="HBHI01011690">
    <property type="protein sequence ID" value="CAD9667561.1"/>
    <property type="molecule type" value="Transcribed_RNA"/>
</dbReference>
<evidence type="ECO:0000256" key="1">
    <source>
        <dbReference type="ARBA" id="ARBA00006336"/>
    </source>
</evidence>
<accession>A0A7S2W4U2</accession>
<dbReference type="Gene3D" id="3.40.50.850">
    <property type="entry name" value="Isochorismatase-like"/>
    <property type="match status" value="1"/>
</dbReference>
<dbReference type="GO" id="GO:0016787">
    <property type="term" value="F:hydrolase activity"/>
    <property type="evidence" value="ECO:0007669"/>
    <property type="project" value="UniProtKB-KW"/>
</dbReference>
<gene>
    <name evidence="3" type="ORF">EANT1437_LOCUS6006</name>
</gene>